<dbReference type="Pfam" id="PF18962">
    <property type="entry name" value="Por_Secre_tail"/>
    <property type="match status" value="1"/>
</dbReference>
<feature type="domain" description="Secretion system C-terminal sorting" evidence="1">
    <location>
        <begin position="162"/>
        <end position="235"/>
    </location>
</feature>
<dbReference type="AlphaFoldDB" id="A0A7C4GGU6"/>
<dbReference type="PANTHER" id="PTHR42754">
    <property type="entry name" value="ENDOGLUCANASE"/>
    <property type="match status" value="1"/>
</dbReference>
<name>A0A7C4GGU6_UNCW3</name>
<dbReference type="InterPro" id="IPR026444">
    <property type="entry name" value="Secre_tail"/>
</dbReference>
<accession>A0A7C4GGU6</accession>
<proteinExistence type="predicted"/>
<evidence type="ECO:0000313" key="2">
    <source>
        <dbReference type="EMBL" id="HGK28495.1"/>
    </source>
</evidence>
<evidence type="ECO:0000259" key="1">
    <source>
        <dbReference type="Pfam" id="PF18962"/>
    </source>
</evidence>
<dbReference type="PANTHER" id="PTHR42754:SF1">
    <property type="entry name" value="LIPOPROTEIN"/>
    <property type="match status" value="1"/>
</dbReference>
<gene>
    <name evidence="2" type="ORF">ENS41_06020</name>
</gene>
<dbReference type="EMBL" id="DSUT01000126">
    <property type="protein sequence ID" value="HGK28495.1"/>
    <property type="molecule type" value="Genomic_DNA"/>
</dbReference>
<dbReference type="NCBIfam" id="TIGR04183">
    <property type="entry name" value="Por_Secre_tail"/>
    <property type="match status" value="1"/>
</dbReference>
<comment type="caution">
    <text evidence="2">The sequence shown here is derived from an EMBL/GenBank/DDBJ whole genome shotgun (WGS) entry which is preliminary data.</text>
</comment>
<organism evidence="2">
    <name type="scientific">candidate division WOR-3 bacterium</name>
    <dbReference type="NCBI Taxonomy" id="2052148"/>
    <lineage>
        <taxon>Bacteria</taxon>
        <taxon>Bacteria division WOR-3</taxon>
    </lineage>
</organism>
<reference evidence="2" key="1">
    <citation type="journal article" date="2020" name="mSystems">
        <title>Genome- and Community-Level Interaction Insights into Carbon Utilization and Element Cycling Functions of Hydrothermarchaeota in Hydrothermal Sediment.</title>
        <authorList>
            <person name="Zhou Z."/>
            <person name="Liu Y."/>
            <person name="Xu W."/>
            <person name="Pan J."/>
            <person name="Luo Z.H."/>
            <person name="Li M."/>
        </authorList>
    </citation>
    <scope>NUCLEOTIDE SEQUENCE [LARGE SCALE GENOMIC DNA]</scope>
    <source>
        <strain evidence="2">SpSt-488</strain>
    </source>
</reference>
<protein>
    <submittedName>
        <fullName evidence="2">T9SS type A sorting domain-containing protein</fullName>
    </submittedName>
</protein>
<sequence>MANPFCQTYDDGFVLWGTWRTLWRTSIMRLDKNGDSLWTKSYFIEGFYSDAGCVQETHDRGFIIGGQLWPVDSNSFLTPRFLHLIRTDSLGETLWTRRFLPPFARGAYAYDVKQTADRGIVVTGDLDYFYVYLTKTDSLGNVEVGLEESPLAAAGRPLRANPNPSQGLTRISYHVPIPGRVLVQVFDVSGRAVATLVDGPVSAGRHEASWNARTLASGVYLIKVTRPDGVATEKLLLAR</sequence>
<dbReference type="Gene3D" id="2.60.40.4070">
    <property type="match status" value="1"/>
</dbReference>